<dbReference type="PANTHER" id="PTHR42650:SF1">
    <property type="entry name" value="GUIDED ENTRY OF TAIL-ANCHORED PROTEINS FACTOR 1"/>
    <property type="match status" value="1"/>
</dbReference>
<feature type="transmembrane region" description="Helical" evidence="10">
    <location>
        <begin position="136"/>
        <end position="159"/>
    </location>
</feature>
<proteinExistence type="inferred from homology"/>
<keyword evidence="4 10" id="KW-0812">Transmembrane</keyword>
<evidence type="ECO:0000256" key="8">
    <source>
        <dbReference type="ARBA" id="ARBA00032437"/>
    </source>
</evidence>
<dbReference type="GO" id="GO:0043495">
    <property type="term" value="F:protein-membrane adaptor activity"/>
    <property type="evidence" value="ECO:0007669"/>
    <property type="project" value="TreeGrafter"/>
</dbReference>
<dbReference type="RefSeq" id="XP_055890135.1">
    <property type="nucleotide sequence ID" value="XM_056034160.1"/>
</dbReference>
<dbReference type="PANTHER" id="PTHR42650">
    <property type="entry name" value="TAIL-ANCHORED PROTEIN INSERTION RECEPTOR WRB"/>
    <property type="match status" value="1"/>
</dbReference>
<keyword evidence="7 10" id="KW-0472">Membrane</keyword>
<protein>
    <recommendedName>
        <fullName evidence="3">Guided entry of tail-anchored proteins factor 1</fullName>
    </recommendedName>
    <alternativeName>
        <fullName evidence="8">Tail-anchored protein insertion receptor WRB</fullName>
    </alternativeName>
    <alternativeName>
        <fullName evidence="9">Tryptophan-rich basic protein</fullName>
    </alternativeName>
</protein>
<feature type="transmembrane region" description="Helical" evidence="10">
    <location>
        <begin position="97"/>
        <end position="116"/>
    </location>
</feature>
<dbReference type="InterPro" id="IPR029012">
    <property type="entry name" value="Helix_hairpin_bin_sf"/>
</dbReference>
<evidence type="ECO:0000256" key="9">
    <source>
        <dbReference type="ARBA" id="ARBA00033006"/>
    </source>
</evidence>
<evidence type="ECO:0000313" key="11">
    <source>
        <dbReference type="Proteomes" id="UP001165740"/>
    </source>
</evidence>
<comment type="subcellular location">
    <subcellularLocation>
        <location evidence="1">Endoplasmic reticulum membrane</location>
        <topology evidence="1">Multi-pass membrane protein</topology>
    </subcellularLocation>
</comment>
<evidence type="ECO:0000256" key="3">
    <source>
        <dbReference type="ARBA" id="ARBA00017951"/>
    </source>
</evidence>
<dbReference type="OMA" id="CGMFTAF"/>
<feature type="transmembrane region" description="Helical" evidence="10">
    <location>
        <begin position="6"/>
        <end position="33"/>
    </location>
</feature>
<sequence length="170" mass="19320">MILLVIIFFLEIAFSFLPNLSGFITSLISRLVIKIADEELNIRSEIKDLKEQQSSISATENFAQYARLQRKIDKLVNTVKERDKERRTFIVYLRMKVTAAIYIVHAIVMLVLMVILRSEPLLMLEESWVSPFARIVAFPTGIPGAVGLGCWVLVSNAVIHRAKVLVESFL</sequence>
<dbReference type="InterPro" id="IPR028945">
    <property type="entry name" value="Get1"/>
</dbReference>
<dbReference type="Proteomes" id="UP001165740">
    <property type="component" value="Chromosome 6"/>
</dbReference>
<dbReference type="GO" id="GO:0043529">
    <property type="term" value="C:GET complex"/>
    <property type="evidence" value="ECO:0007669"/>
    <property type="project" value="TreeGrafter"/>
</dbReference>
<organism evidence="11 12">
    <name type="scientific">Biomphalaria glabrata</name>
    <name type="common">Bloodfluke planorb</name>
    <name type="synonym">Freshwater snail</name>
    <dbReference type="NCBI Taxonomy" id="6526"/>
    <lineage>
        <taxon>Eukaryota</taxon>
        <taxon>Metazoa</taxon>
        <taxon>Spiralia</taxon>
        <taxon>Lophotrochozoa</taxon>
        <taxon>Mollusca</taxon>
        <taxon>Gastropoda</taxon>
        <taxon>Heterobranchia</taxon>
        <taxon>Euthyneura</taxon>
        <taxon>Panpulmonata</taxon>
        <taxon>Hygrophila</taxon>
        <taxon>Lymnaeoidea</taxon>
        <taxon>Planorbidae</taxon>
        <taxon>Biomphalaria</taxon>
    </lineage>
</organism>
<evidence type="ECO:0000256" key="5">
    <source>
        <dbReference type="ARBA" id="ARBA00022824"/>
    </source>
</evidence>
<accession>A0A9W3AS90</accession>
<evidence type="ECO:0000256" key="10">
    <source>
        <dbReference type="SAM" id="Phobius"/>
    </source>
</evidence>
<evidence type="ECO:0000313" key="12">
    <source>
        <dbReference type="RefSeq" id="XP_055890135.1"/>
    </source>
</evidence>
<name>A0A9W3AS90_BIOGL</name>
<dbReference type="GO" id="GO:0005789">
    <property type="term" value="C:endoplasmic reticulum membrane"/>
    <property type="evidence" value="ECO:0007669"/>
    <property type="project" value="UniProtKB-SubCell"/>
</dbReference>
<dbReference type="AlphaFoldDB" id="A0A9W3AS90"/>
<comment type="similarity">
    <text evidence="2">Belongs to the WRB/GET1 family.</text>
</comment>
<keyword evidence="11" id="KW-1185">Reference proteome</keyword>
<evidence type="ECO:0000256" key="4">
    <source>
        <dbReference type="ARBA" id="ARBA00022692"/>
    </source>
</evidence>
<gene>
    <name evidence="12" type="primary">LOC106052122</name>
</gene>
<keyword evidence="5" id="KW-0256">Endoplasmic reticulum</keyword>
<evidence type="ECO:0000256" key="1">
    <source>
        <dbReference type="ARBA" id="ARBA00004477"/>
    </source>
</evidence>
<evidence type="ECO:0000256" key="2">
    <source>
        <dbReference type="ARBA" id="ARBA00010799"/>
    </source>
</evidence>
<keyword evidence="6 10" id="KW-1133">Transmembrane helix</keyword>
<dbReference type="GO" id="GO:0071816">
    <property type="term" value="P:tail-anchored membrane protein insertion into ER membrane"/>
    <property type="evidence" value="ECO:0007669"/>
    <property type="project" value="InterPro"/>
</dbReference>
<evidence type="ECO:0000256" key="6">
    <source>
        <dbReference type="ARBA" id="ARBA00022989"/>
    </source>
</evidence>
<reference evidence="12" key="1">
    <citation type="submission" date="2025-08" db="UniProtKB">
        <authorList>
            <consortium name="RefSeq"/>
        </authorList>
    </citation>
    <scope>IDENTIFICATION</scope>
</reference>
<evidence type="ECO:0000256" key="7">
    <source>
        <dbReference type="ARBA" id="ARBA00023136"/>
    </source>
</evidence>
<dbReference type="Gene3D" id="1.10.287.660">
    <property type="entry name" value="Helix hairpin bin"/>
    <property type="match status" value="1"/>
</dbReference>
<dbReference type="OrthoDB" id="69461at2759"/>
<dbReference type="GeneID" id="106052122"/>
<dbReference type="Pfam" id="PF04420">
    <property type="entry name" value="CHD5"/>
    <property type="match status" value="1"/>
</dbReference>